<dbReference type="PANTHER" id="PTHR20863:SF76">
    <property type="entry name" value="CARRIER DOMAIN-CONTAINING PROTEIN"/>
    <property type="match status" value="1"/>
</dbReference>
<name>A0AAW3I857_9BURK</name>
<evidence type="ECO:0000259" key="3">
    <source>
        <dbReference type="PROSITE" id="PS50075"/>
    </source>
</evidence>
<dbReference type="GO" id="GO:0000036">
    <property type="term" value="F:acyl carrier activity"/>
    <property type="evidence" value="ECO:0007669"/>
    <property type="project" value="TreeGrafter"/>
</dbReference>
<evidence type="ECO:0000256" key="2">
    <source>
        <dbReference type="ARBA" id="ARBA00022553"/>
    </source>
</evidence>
<proteinExistence type="predicted"/>
<dbReference type="GO" id="GO:0009245">
    <property type="term" value="P:lipid A biosynthetic process"/>
    <property type="evidence" value="ECO:0007669"/>
    <property type="project" value="TreeGrafter"/>
</dbReference>
<sequence length="78" mass="8638">MQVTQAEIVAAIRQADVVDSPEKLRPDLKLTDQGIDSLDMFSVILALQEKYAIEISDDDIDGLDSIDQMAAYINARLN</sequence>
<dbReference type="Pfam" id="PF00550">
    <property type="entry name" value="PP-binding"/>
    <property type="match status" value="1"/>
</dbReference>
<dbReference type="GO" id="GO:0000035">
    <property type="term" value="F:acyl binding"/>
    <property type="evidence" value="ECO:0007669"/>
    <property type="project" value="TreeGrafter"/>
</dbReference>
<dbReference type="AlphaFoldDB" id="A0AAW3I857"/>
<evidence type="ECO:0000313" key="5">
    <source>
        <dbReference type="Proteomes" id="UP000037511"/>
    </source>
</evidence>
<evidence type="ECO:0000256" key="1">
    <source>
        <dbReference type="ARBA" id="ARBA00022450"/>
    </source>
</evidence>
<evidence type="ECO:0000313" key="4">
    <source>
        <dbReference type="EMBL" id="KNE28281.1"/>
    </source>
</evidence>
<dbReference type="InterPro" id="IPR009081">
    <property type="entry name" value="PP-bd_ACP"/>
</dbReference>
<keyword evidence="1" id="KW-0596">Phosphopantetheine</keyword>
<reference evidence="4 5" key="1">
    <citation type="submission" date="2015-07" db="EMBL/GenBank/DDBJ databases">
        <title>Draft genome of Achromobacter spanius.</title>
        <authorList>
            <person name="Wang X."/>
        </authorList>
    </citation>
    <scope>NUCLEOTIDE SEQUENCE [LARGE SCALE GENOMIC DNA]</scope>
    <source>
        <strain evidence="4 5">CGMCC9173</strain>
    </source>
</reference>
<dbReference type="PANTHER" id="PTHR20863">
    <property type="entry name" value="ACYL CARRIER PROTEIN"/>
    <property type="match status" value="1"/>
</dbReference>
<accession>A0AAW3I857</accession>
<protein>
    <recommendedName>
        <fullName evidence="3">Carrier domain-containing protein</fullName>
    </recommendedName>
</protein>
<keyword evidence="2" id="KW-0597">Phosphoprotein</keyword>
<dbReference type="PROSITE" id="PS50075">
    <property type="entry name" value="CARRIER"/>
    <property type="match status" value="1"/>
</dbReference>
<dbReference type="RefSeq" id="WP_050446104.1">
    <property type="nucleotide sequence ID" value="NZ_LGVG01000007.1"/>
</dbReference>
<dbReference type="InterPro" id="IPR003231">
    <property type="entry name" value="ACP"/>
</dbReference>
<comment type="caution">
    <text evidence="4">The sequence shown here is derived from an EMBL/GenBank/DDBJ whole genome shotgun (WGS) entry which is preliminary data.</text>
</comment>
<dbReference type="SUPFAM" id="SSF47336">
    <property type="entry name" value="ACP-like"/>
    <property type="match status" value="1"/>
</dbReference>
<dbReference type="Proteomes" id="UP000037511">
    <property type="component" value="Unassembled WGS sequence"/>
</dbReference>
<dbReference type="GO" id="GO:0005829">
    <property type="term" value="C:cytosol"/>
    <property type="evidence" value="ECO:0007669"/>
    <property type="project" value="TreeGrafter"/>
</dbReference>
<feature type="domain" description="Carrier" evidence="3">
    <location>
        <begin position="1"/>
        <end position="77"/>
    </location>
</feature>
<dbReference type="GO" id="GO:0016020">
    <property type="term" value="C:membrane"/>
    <property type="evidence" value="ECO:0007669"/>
    <property type="project" value="GOC"/>
</dbReference>
<dbReference type="EMBL" id="LGVG01000007">
    <property type="protein sequence ID" value="KNE28281.1"/>
    <property type="molecule type" value="Genomic_DNA"/>
</dbReference>
<organism evidence="4 5">
    <name type="scientific">Achromobacter spanius</name>
    <dbReference type="NCBI Taxonomy" id="217203"/>
    <lineage>
        <taxon>Bacteria</taxon>
        <taxon>Pseudomonadati</taxon>
        <taxon>Pseudomonadota</taxon>
        <taxon>Betaproteobacteria</taxon>
        <taxon>Burkholderiales</taxon>
        <taxon>Alcaligenaceae</taxon>
        <taxon>Achromobacter</taxon>
    </lineage>
</organism>
<gene>
    <name evidence="4" type="ORF">AFM18_07110</name>
</gene>
<dbReference type="InterPro" id="IPR036736">
    <property type="entry name" value="ACP-like_sf"/>
</dbReference>
<dbReference type="Gene3D" id="1.10.1200.10">
    <property type="entry name" value="ACP-like"/>
    <property type="match status" value="1"/>
</dbReference>